<keyword evidence="5 6" id="KW-0233">DNA recombination</keyword>
<dbReference type="Proteomes" id="UP000219020">
    <property type="component" value="Unassembled WGS sequence"/>
</dbReference>
<name>A0A2A5T2T4_9GAMM</name>
<evidence type="ECO:0000256" key="4">
    <source>
        <dbReference type="ARBA" id="ARBA00023125"/>
    </source>
</evidence>
<comment type="similarity">
    <text evidence="2 6">Belongs to the transposase mutator family.</text>
</comment>
<accession>A0A2A5T2T4</accession>
<dbReference type="InterPro" id="IPR001207">
    <property type="entry name" value="Transposase_mutator"/>
</dbReference>
<reference evidence="8" key="1">
    <citation type="submission" date="2017-04" db="EMBL/GenBank/DDBJ databases">
        <title>Genome evolution of the luminous symbionts of deep sea anglerfish.</title>
        <authorList>
            <person name="Hendry T.A."/>
        </authorList>
    </citation>
    <scope>NUCLEOTIDE SEQUENCE [LARGE SCALE GENOMIC DNA]</scope>
</reference>
<keyword evidence="4 6" id="KW-0238">DNA-binding</keyword>
<evidence type="ECO:0000256" key="2">
    <source>
        <dbReference type="ARBA" id="ARBA00010961"/>
    </source>
</evidence>
<keyword evidence="3 6" id="KW-0815">Transposition</keyword>
<dbReference type="GO" id="GO:0004803">
    <property type="term" value="F:transposase activity"/>
    <property type="evidence" value="ECO:0007669"/>
    <property type="project" value="UniProtKB-UniRule"/>
</dbReference>
<keyword evidence="8" id="KW-1185">Reference proteome</keyword>
<dbReference type="EMBL" id="NBYY01000018">
    <property type="protein sequence ID" value="PCS22477.1"/>
    <property type="molecule type" value="Genomic_DNA"/>
</dbReference>
<dbReference type="GO" id="GO:0006313">
    <property type="term" value="P:DNA transposition"/>
    <property type="evidence" value="ECO:0007669"/>
    <property type="project" value="UniProtKB-UniRule"/>
</dbReference>
<dbReference type="PANTHER" id="PTHR33217:SF9">
    <property type="entry name" value="MUTATOR FAMILY TRANSPOSASE"/>
    <property type="match status" value="1"/>
</dbReference>
<evidence type="ECO:0000256" key="5">
    <source>
        <dbReference type="ARBA" id="ARBA00023172"/>
    </source>
</evidence>
<evidence type="ECO:0000313" key="8">
    <source>
        <dbReference type="Proteomes" id="UP000219020"/>
    </source>
</evidence>
<keyword evidence="6" id="KW-0814">Transposable element</keyword>
<comment type="function">
    <text evidence="1 6">Required for the transposition of the insertion element.</text>
</comment>
<protein>
    <recommendedName>
        <fullName evidence="6">Mutator family transposase</fullName>
    </recommendedName>
</protein>
<proteinExistence type="inferred from homology"/>
<sequence>MSQLTYQGISIAPELAIGDGASRFWNTVTKYWPTTRHQCCWVHKTANVLDKVLKYVQPRMKETLHDIWMVEIQQEA</sequence>
<comment type="caution">
    <text evidence="7">The sequence shown here is derived from an EMBL/GenBank/DDBJ whole genome shotgun (WGS) entry which is preliminary data.</text>
</comment>
<dbReference type="GO" id="GO:0003677">
    <property type="term" value="F:DNA binding"/>
    <property type="evidence" value="ECO:0007669"/>
    <property type="project" value="UniProtKB-UniRule"/>
</dbReference>
<evidence type="ECO:0000256" key="6">
    <source>
        <dbReference type="RuleBase" id="RU365089"/>
    </source>
</evidence>
<evidence type="ECO:0000256" key="1">
    <source>
        <dbReference type="ARBA" id="ARBA00002190"/>
    </source>
</evidence>
<dbReference type="AlphaFoldDB" id="A0A2A5T2T4"/>
<dbReference type="PANTHER" id="PTHR33217">
    <property type="entry name" value="TRANSPOSASE FOR INSERTION SEQUENCE ELEMENT IS1081"/>
    <property type="match status" value="1"/>
</dbReference>
<evidence type="ECO:0000313" key="7">
    <source>
        <dbReference type="EMBL" id="PCS22477.1"/>
    </source>
</evidence>
<dbReference type="Pfam" id="PF00872">
    <property type="entry name" value="Transposase_mut"/>
    <property type="match status" value="1"/>
</dbReference>
<gene>
    <name evidence="7" type="ORF">BTN49_1885</name>
</gene>
<organism evidence="7 8">
    <name type="scientific">Candidatus Enterovibrio escicola</name>
    <dbReference type="NCBI Taxonomy" id="1927127"/>
    <lineage>
        <taxon>Bacteria</taxon>
        <taxon>Pseudomonadati</taxon>
        <taxon>Pseudomonadota</taxon>
        <taxon>Gammaproteobacteria</taxon>
        <taxon>Vibrionales</taxon>
        <taxon>Vibrionaceae</taxon>
        <taxon>Enterovibrio</taxon>
    </lineage>
</organism>
<evidence type="ECO:0000256" key="3">
    <source>
        <dbReference type="ARBA" id="ARBA00022578"/>
    </source>
</evidence>